<keyword evidence="4 5" id="KW-0472">Membrane</keyword>
<evidence type="ECO:0000256" key="5">
    <source>
        <dbReference type="SAM" id="Phobius"/>
    </source>
</evidence>
<evidence type="ECO:0000256" key="4">
    <source>
        <dbReference type="ARBA" id="ARBA00023136"/>
    </source>
</evidence>
<keyword evidence="3 5" id="KW-1133">Transmembrane helix</keyword>
<gene>
    <name evidence="7" type="ORF">CSC78_11070</name>
</gene>
<evidence type="ECO:0000313" key="7">
    <source>
        <dbReference type="EMBL" id="KAF1724843.1"/>
    </source>
</evidence>
<evidence type="ECO:0000259" key="6">
    <source>
        <dbReference type="Pfam" id="PF06305"/>
    </source>
</evidence>
<proteinExistence type="predicted"/>
<keyword evidence="8" id="KW-1185">Reference proteome</keyword>
<protein>
    <recommendedName>
        <fullName evidence="6">Lipopolysaccharide assembly protein A domain-containing protein</fullName>
    </recommendedName>
</protein>
<feature type="transmembrane region" description="Helical" evidence="5">
    <location>
        <begin position="40"/>
        <end position="68"/>
    </location>
</feature>
<dbReference type="EMBL" id="PDWW01000014">
    <property type="protein sequence ID" value="KAF1724843.1"/>
    <property type="molecule type" value="Genomic_DNA"/>
</dbReference>
<reference evidence="7 8" key="1">
    <citation type="submission" date="2017-10" db="EMBL/GenBank/DDBJ databases">
        <title>Whole genome sequencing of members of genus Pseudoxanthomonas.</title>
        <authorList>
            <person name="Kumar S."/>
            <person name="Bansal K."/>
            <person name="Kaur A."/>
            <person name="Patil P."/>
            <person name="Sharma S."/>
            <person name="Patil P.B."/>
        </authorList>
    </citation>
    <scope>NUCLEOTIDE SEQUENCE [LARGE SCALE GENOMIC DNA]</scope>
    <source>
        <strain evidence="7 8">DSM 17109</strain>
    </source>
</reference>
<evidence type="ECO:0000256" key="1">
    <source>
        <dbReference type="ARBA" id="ARBA00022475"/>
    </source>
</evidence>
<dbReference type="Proteomes" id="UP000781710">
    <property type="component" value="Unassembled WGS sequence"/>
</dbReference>
<dbReference type="RefSeq" id="WP_162337938.1">
    <property type="nucleotide sequence ID" value="NZ_JBHSRQ010000011.1"/>
</dbReference>
<keyword evidence="1" id="KW-1003">Cell membrane</keyword>
<keyword evidence="2 5" id="KW-0812">Transmembrane</keyword>
<evidence type="ECO:0000256" key="3">
    <source>
        <dbReference type="ARBA" id="ARBA00022989"/>
    </source>
</evidence>
<sequence length="94" mass="9785">MNMFRLVVALLFLAYGLIIGVLNTQPITLKLLFTEFQTSSGVGIILSLLLGVVVGGLIVVATLVWPLYAKLRRANRSAAAAAGDAGPSAADSGR</sequence>
<organism evidence="7 8">
    <name type="scientific">Pseudoxanthomonas japonensis</name>
    <dbReference type="NCBI Taxonomy" id="69284"/>
    <lineage>
        <taxon>Bacteria</taxon>
        <taxon>Pseudomonadati</taxon>
        <taxon>Pseudomonadota</taxon>
        <taxon>Gammaproteobacteria</taxon>
        <taxon>Lysobacterales</taxon>
        <taxon>Lysobacteraceae</taxon>
        <taxon>Pseudoxanthomonas</taxon>
    </lineage>
</organism>
<accession>A0ABQ6ZGQ6</accession>
<dbReference type="Pfam" id="PF06305">
    <property type="entry name" value="LapA_dom"/>
    <property type="match status" value="1"/>
</dbReference>
<comment type="caution">
    <text evidence="7">The sequence shown here is derived from an EMBL/GenBank/DDBJ whole genome shotgun (WGS) entry which is preliminary data.</text>
</comment>
<name>A0ABQ6ZGQ6_9GAMM</name>
<feature type="domain" description="Lipopolysaccharide assembly protein A" evidence="6">
    <location>
        <begin position="22"/>
        <end position="78"/>
    </location>
</feature>
<evidence type="ECO:0000313" key="8">
    <source>
        <dbReference type="Proteomes" id="UP000781710"/>
    </source>
</evidence>
<evidence type="ECO:0000256" key="2">
    <source>
        <dbReference type="ARBA" id="ARBA00022692"/>
    </source>
</evidence>
<dbReference type="InterPro" id="IPR010445">
    <property type="entry name" value="LapA_dom"/>
</dbReference>